<dbReference type="STRING" id="1807.MOBUDSM44075_03446"/>
<dbReference type="RefSeq" id="WP_046364374.1">
    <property type="nucleotide sequence ID" value="NZ_CALTXN010000044.1"/>
</dbReference>
<keyword evidence="5" id="KW-1185">Reference proteome</keyword>
<dbReference type="OrthoDB" id="4750618at2"/>
<evidence type="ECO:0000313" key="3">
    <source>
        <dbReference type="EMBL" id="KMO74727.1"/>
    </source>
</evidence>
<feature type="chain" id="PRO_5010914864" description="Keratin associated protein" evidence="1">
    <location>
        <begin position="30"/>
        <end position="82"/>
    </location>
</feature>
<evidence type="ECO:0000313" key="4">
    <source>
        <dbReference type="EMBL" id="TDL04603.1"/>
    </source>
</evidence>
<accession>A0A0J6VZ84</accession>
<comment type="caution">
    <text evidence="3">The sequence shown here is derived from an EMBL/GenBank/DDBJ whole genome shotgun (WGS) entry which is preliminary data.</text>
</comment>
<dbReference type="EMBL" id="JYNU01000020">
    <property type="protein sequence ID" value="KMO74727.1"/>
    <property type="molecule type" value="Genomic_DNA"/>
</dbReference>
<dbReference type="AlphaFoldDB" id="A0A0J6VZ84"/>
<evidence type="ECO:0000313" key="5">
    <source>
        <dbReference type="Proteomes" id="UP000034150"/>
    </source>
</evidence>
<protein>
    <recommendedName>
        <fullName evidence="8">Keratin associated protein</fullName>
    </recommendedName>
</protein>
<organism evidence="3 6">
    <name type="scientific">Mycolicibacterium obuense</name>
    <dbReference type="NCBI Taxonomy" id="1807"/>
    <lineage>
        <taxon>Bacteria</taxon>
        <taxon>Bacillati</taxon>
        <taxon>Actinomycetota</taxon>
        <taxon>Actinomycetes</taxon>
        <taxon>Mycobacteriales</taxon>
        <taxon>Mycobacteriaceae</taxon>
        <taxon>Mycolicibacterium</taxon>
    </lineage>
</organism>
<dbReference type="PATRIC" id="fig|1807.13.peg.426"/>
<feature type="signal peptide" evidence="1">
    <location>
        <begin position="1"/>
        <end position="29"/>
    </location>
</feature>
<evidence type="ECO:0000256" key="1">
    <source>
        <dbReference type="SAM" id="SignalP"/>
    </source>
</evidence>
<reference evidence="3 6" key="1">
    <citation type="journal article" date="2015" name="Genome Biol. Evol.">
        <title>Characterization of Three Mycobacterium spp. with Potential Use in Bioremediation by Genome Sequencing and Comparative Genomics.</title>
        <authorList>
            <person name="Das S."/>
            <person name="Pettersson B.M."/>
            <person name="Behra P.R."/>
            <person name="Ramesh M."/>
            <person name="Dasgupta S."/>
            <person name="Bhattacharya A."/>
            <person name="Kirsebom L.A."/>
        </authorList>
    </citation>
    <scope>NUCLEOTIDE SEQUENCE [LARGE SCALE GENOMIC DNA]</scope>
    <source>
        <strain evidence="3 6">DSM 44075</strain>
    </source>
</reference>
<sequence precursor="true">MKARLTTFAAVLVAGGASLAIAAAPAALAQPSCVQTGEGGGFQGGANTVCESPGNSQIDSRPGVYAEPWEGGFGWGYGPYVL</sequence>
<reference evidence="4 7" key="3">
    <citation type="submission" date="2019-01" db="EMBL/GenBank/DDBJ databases">
        <title>High-quality-draft genome sequences of five non-tuberculosis mycobacteriaceae isolated from a nosocomial environment.</title>
        <authorList>
            <person name="Tiago I."/>
            <person name="Alarico S."/>
            <person name="Pereira S.G."/>
            <person name="Coelho C."/>
            <person name="Maranha A."/>
            <person name="Empadinhas N."/>
        </authorList>
    </citation>
    <scope>NUCLEOTIDE SEQUENCE [LARGE SCALE GENOMIC DNA]</scope>
    <source>
        <strain evidence="4 7">22DIII</strain>
    </source>
</reference>
<name>A0A0J6VZ84_9MYCO</name>
<reference evidence="2 5" key="2">
    <citation type="submission" date="2015-04" db="EMBL/GenBank/DDBJ databases">
        <title>Genome sequence of Mycobacterium obuense UC1.</title>
        <authorList>
            <person name="Greninger A.L."/>
            <person name="Cunningham G."/>
            <person name="Chiu C.Y."/>
            <person name="Miller S."/>
        </authorList>
    </citation>
    <scope>NUCLEOTIDE SEQUENCE [LARGE SCALE GENOMIC DNA]</scope>
    <source>
        <strain evidence="2 5">UC1</strain>
    </source>
</reference>
<evidence type="ECO:0000313" key="6">
    <source>
        <dbReference type="Proteomes" id="UP000036313"/>
    </source>
</evidence>
<dbReference type="Proteomes" id="UP000036313">
    <property type="component" value="Unassembled WGS sequence"/>
</dbReference>
<dbReference type="EMBL" id="SDLP01000008">
    <property type="protein sequence ID" value="TDL04603.1"/>
    <property type="molecule type" value="Genomic_DNA"/>
</dbReference>
<evidence type="ECO:0000313" key="7">
    <source>
        <dbReference type="Proteomes" id="UP000294952"/>
    </source>
</evidence>
<evidence type="ECO:0008006" key="8">
    <source>
        <dbReference type="Google" id="ProtNLM"/>
    </source>
</evidence>
<dbReference type="Proteomes" id="UP000294952">
    <property type="component" value="Unassembled WGS sequence"/>
</dbReference>
<evidence type="ECO:0000313" key="2">
    <source>
        <dbReference type="EMBL" id="KKF00635.1"/>
    </source>
</evidence>
<dbReference type="EMBL" id="LAUZ02000003">
    <property type="protein sequence ID" value="KKF00635.1"/>
    <property type="molecule type" value="Genomic_DNA"/>
</dbReference>
<keyword evidence="1" id="KW-0732">Signal</keyword>
<gene>
    <name evidence="4" type="ORF">EUA04_22820</name>
    <name evidence="3" type="ORF">MOBUDSM44075_03446</name>
    <name evidence="2" type="ORF">WN67_17755</name>
</gene>
<dbReference type="Proteomes" id="UP000034150">
    <property type="component" value="Unassembled WGS sequence"/>
</dbReference>
<proteinExistence type="predicted"/>